<organism evidence="1 2">
    <name type="scientific">Litoreibacter ponti</name>
    <dbReference type="NCBI Taxonomy" id="1510457"/>
    <lineage>
        <taxon>Bacteria</taxon>
        <taxon>Pseudomonadati</taxon>
        <taxon>Pseudomonadota</taxon>
        <taxon>Alphaproteobacteria</taxon>
        <taxon>Rhodobacterales</taxon>
        <taxon>Roseobacteraceae</taxon>
        <taxon>Litoreibacter</taxon>
    </lineage>
</organism>
<reference evidence="1 2" key="1">
    <citation type="submission" date="2018-04" db="EMBL/GenBank/DDBJ databases">
        <title>Genomic Encyclopedia of Archaeal and Bacterial Type Strains, Phase II (KMG-II): from individual species to whole genera.</title>
        <authorList>
            <person name="Goeker M."/>
        </authorList>
    </citation>
    <scope>NUCLEOTIDE SEQUENCE [LARGE SCALE GENOMIC DNA]</scope>
    <source>
        <strain evidence="1 2">DSM 100977</strain>
    </source>
</reference>
<keyword evidence="2" id="KW-1185">Reference proteome</keyword>
<name>A0A2T6BN71_9RHOB</name>
<evidence type="ECO:0000313" key="1">
    <source>
        <dbReference type="EMBL" id="PTX57506.1"/>
    </source>
</evidence>
<sequence length="30" mass="3454">MGFVLAKILPPEAQSFLKTLRHFLHKKMAT</sequence>
<proteinExistence type="predicted"/>
<gene>
    <name evidence="1" type="ORF">C8N43_2176</name>
</gene>
<dbReference type="Proteomes" id="UP000243978">
    <property type="component" value="Unassembled WGS sequence"/>
</dbReference>
<accession>A0A2T6BN71</accession>
<protein>
    <submittedName>
        <fullName evidence="1">Uncharacterized protein</fullName>
    </submittedName>
</protein>
<evidence type="ECO:0000313" key="2">
    <source>
        <dbReference type="Proteomes" id="UP000243978"/>
    </source>
</evidence>
<dbReference type="AlphaFoldDB" id="A0A2T6BN71"/>
<comment type="caution">
    <text evidence="1">The sequence shown here is derived from an EMBL/GenBank/DDBJ whole genome shotgun (WGS) entry which is preliminary data.</text>
</comment>
<dbReference type="EMBL" id="QBKS01000001">
    <property type="protein sequence ID" value="PTX57506.1"/>
    <property type="molecule type" value="Genomic_DNA"/>
</dbReference>